<comment type="similarity">
    <text evidence="8">Belongs to the TrpC family.</text>
</comment>
<keyword evidence="5 8" id="KW-0822">Tryptophan biosynthesis</keyword>
<dbReference type="InterPro" id="IPR011060">
    <property type="entry name" value="RibuloseP-bd_barrel"/>
</dbReference>
<evidence type="ECO:0000256" key="3">
    <source>
        <dbReference type="ARBA" id="ARBA00022605"/>
    </source>
</evidence>
<reference evidence="10 11" key="1">
    <citation type="submission" date="2020-08" db="EMBL/GenBank/DDBJ databases">
        <title>A Genomic Blueprint of the Chicken Gut Microbiome.</title>
        <authorList>
            <person name="Gilroy R."/>
            <person name="Ravi A."/>
            <person name="Getino M."/>
            <person name="Pursley I."/>
            <person name="Horton D.L."/>
            <person name="Alikhan N.-F."/>
            <person name="Baker D."/>
            <person name="Gharbi K."/>
            <person name="Hall N."/>
            <person name="Watson M."/>
            <person name="Adriaenssens E.M."/>
            <person name="Foster-Nyarko E."/>
            <person name="Jarju S."/>
            <person name="Secka A."/>
            <person name="Antonio M."/>
            <person name="Oren A."/>
            <person name="Chaudhuri R."/>
            <person name="La Ragione R.M."/>
            <person name="Hildebrand F."/>
            <person name="Pallen M.J."/>
        </authorList>
    </citation>
    <scope>NUCLEOTIDE SEQUENCE [LARGE SCALE GENOMIC DNA]</scope>
    <source>
        <strain evidence="10 11">Sa1BUA13</strain>
    </source>
</reference>
<dbReference type="InterPro" id="IPR001468">
    <property type="entry name" value="Indole-3-GlycerolPSynthase_CS"/>
</dbReference>
<dbReference type="InterPro" id="IPR045186">
    <property type="entry name" value="Indole-3-glycerol_P_synth"/>
</dbReference>
<evidence type="ECO:0000256" key="6">
    <source>
        <dbReference type="ARBA" id="ARBA00023141"/>
    </source>
</evidence>
<dbReference type="CDD" id="cd00331">
    <property type="entry name" value="IGPS"/>
    <property type="match status" value="1"/>
</dbReference>
<evidence type="ECO:0000256" key="4">
    <source>
        <dbReference type="ARBA" id="ARBA00022793"/>
    </source>
</evidence>
<keyword evidence="11" id="KW-1185">Reference proteome</keyword>
<keyword evidence="4 8" id="KW-0210">Decarboxylase</keyword>
<dbReference type="NCBIfam" id="NF001377">
    <property type="entry name" value="PRK00278.2-4"/>
    <property type="match status" value="1"/>
</dbReference>
<dbReference type="PANTHER" id="PTHR22854">
    <property type="entry name" value="TRYPTOPHAN BIOSYNTHESIS PROTEIN"/>
    <property type="match status" value="1"/>
</dbReference>
<keyword evidence="6 8" id="KW-0057">Aromatic amino acid biosynthesis</keyword>
<feature type="domain" description="Indole-3-glycerol phosphate synthase" evidence="9">
    <location>
        <begin position="6"/>
        <end position="250"/>
    </location>
</feature>
<dbReference type="InterPro" id="IPR013798">
    <property type="entry name" value="Indole-3-glycerol_P_synth_dom"/>
</dbReference>
<dbReference type="RefSeq" id="WP_191715512.1">
    <property type="nucleotide sequence ID" value="NZ_JACSPU010000003.1"/>
</dbReference>
<name>A0ABR8WEK3_9BACL</name>
<accession>A0ABR8WEK3</accession>
<evidence type="ECO:0000256" key="1">
    <source>
        <dbReference type="ARBA" id="ARBA00001633"/>
    </source>
</evidence>
<organism evidence="10 11">
    <name type="scientific">Planococcus wigleyi</name>
    <dbReference type="NCBI Taxonomy" id="2762216"/>
    <lineage>
        <taxon>Bacteria</taxon>
        <taxon>Bacillati</taxon>
        <taxon>Bacillota</taxon>
        <taxon>Bacilli</taxon>
        <taxon>Bacillales</taxon>
        <taxon>Caryophanaceae</taxon>
        <taxon>Planococcus</taxon>
    </lineage>
</organism>
<dbReference type="SUPFAM" id="SSF51366">
    <property type="entry name" value="Ribulose-phoshate binding barrel"/>
    <property type="match status" value="1"/>
</dbReference>
<dbReference type="EC" id="4.1.1.48" evidence="8"/>
<dbReference type="HAMAP" id="MF_00134_A">
    <property type="entry name" value="IGPS_A"/>
    <property type="match status" value="1"/>
</dbReference>
<evidence type="ECO:0000256" key="7">
    <source>
        <dbReference type="ARBA" id="ARBA00023239"/>
    </source>
</evidence>
<dbReference type="GO" id="GO:0004425">
    <property type="term" value="F:indole-3-glycerol-phosphate synthase activity"/>
    <property type="evidence" value="ECO:0007669"/>
    <property type="project" value="UniProtKB-EC"/>
</dbReference>
<proteinExistence type="inferred from homology"/>
<evidence type="ECO:0000313" key="10">
    <source>
        <dbReference type="EMBL" id="MBD8015328.1"/>
    </source>
</evidence>
<dbReference type="PANTHER" id="PTHR22854:SF2">
    <property type="entry name" value="INDOLE-3-GLYCEROL-PHOSPHATE SYNTHASE"/>
    <property type="match status" value="1"/>
</dbReference>
<evidence type="ECO:0000313" key="11">
    <source>
        <dbReference type="Proteomes" id="UP000658980"/>
    </source>
</evidence>
<dbReference type="NCBIfam" id="NF001371">
    <property type="entry name" value="PRK00278.1-3"/>
    <property type="match status" value="1"/>
</dbReference>
<gene>
    <name evidence="8 10" type="primary">trpC</name>
    <name evidence="10" type="ORF">H9630_10900</name>
</gene>
<evidence type="ECO:0000256" key="5">
    <source>
        <dbReference type="ARBA" id="ARBA00022822"/>
    </source>
</evidence>
<evidence type="ECO:0000259" key="9">
    <source>
        <dbReference type="Pfam" id="PF00218"/>
    </source>
</evidence>
<comment type="caution">
    <text evidence="10">The sequence shown here is derived from an EMBL/GenBank/DDBJ whole genome shotgun (WGS) entry which is preliminary data.</text>
</comment>
<keyword evidence="7 8" id="KW-0456">Lyase</keyword>
<dbReference type="Pfam" id="PF00218">
    <property type="entry name" value="IGPS"/>
    <property type="match status" value="1"/>
</dbReference>
<dbReference type="PROSITE" id="PS00614">
    <property type="entry name" value="IGPS"/>
    <property type="match status" value="1"/>
</dbReference>
<comment type="catalytic activity">
    <reaction evidence="1 8">
        <text>1-(2-carboxyphenylamino)-1-deoxy-D-ribulose 5-phosphate + H(+) = (1S,2R)-1-C-(indol-3-yl)glycerol 3-phosphate + CO2 + H2O</text>
        <dbReference type="Rhea" id="RHEA:23476"/>
        <dbReference type="ChEBI" id="CHEBI:15377"/>
        <dbReference type="ChEBI" id="CHEBI:15378"/>
        <dbReference type="ChEBI" id="CHEBI:16526"/>
        <dbReference type="ChEBI" id="CHEBI:58613"/>
        <dbReference type="ChEBI" id="CHEBI:58866"/>
        <dbReference type="EC" id="4.1.1.48"/>
    </reaction>
</comment>
<comment type="pathway">
    <text evidence="2 8">Amino-acid biosynthesis; L-tryptophan biosynthesis; L-tryptophan from chorismate: step 4/5.</text>
</comment>
<evidence type="ECO:0000256" key="8">
    <source>
        <dbReference type="HAMAP-Rule" id="MF_00134"/>
    </source>
</evidence>
<sequence length="258" mass="28607">MTTILDKIIATKYEEIKTYQPIEQSAAVFPEKTKLLQHLQEKNGVISEIKRASPSKGDIQTEVDIVAQAKKYEKAGAAAISVLTDETYFKGSINDLREVAQAVSIPVLCKDFMVSEIQIDRAQQAGGTIILLIVAALEKQQLQHLYQYALSKGLEVLVEVHDEEELKEALELDAKLIGVNNRNLKTFEVSIERTAQLAEKFPFDGERVLISESGMHTREDAKFAYANGASGILVGEALMRSEDPGNWIRQATSEEAVK</sequence>
<dbReference type="Gene3D" id="3.20.20.70">
    <property type="entry name" value="Aldolase class I"/>
    <property type="match status" value="1"/>
</dbReference>
<keyword evidence="3 8" id="KW-0028">Amino-acid biosynthesis</keyword>
<dbReference type="HAMAP" id="MF_00134_B">
    <property type="entry name" value="IGPS_B"/>
    <property type="match status" value="1"/>
</dbReference>
<protein>
    <recommendedName>
        <fullName evidence="8">Indole-3-glycerol phosphate synthase</fullName>
        <shortName evidence="8">IGPS</shortName>
        <ecNumber evidence="8">4.1.1.48</ecNumber>
    </recommendedName>
</protein>
<evidence type="ECO:0000256" key="2">
    <source>
        <dbReference type="ARBA" id="ARBA00004696"/>
    </source>
</evidence>
<dbReference type="Proteomes" id="UP000658980">
    <property type="component" value="Unassembled WGS sequence"/>
</dbReference>
<dbReference type="InterPro" id="IPR013785">
    <property type="entry name" value="Aldolase_TIM"/>
</dbReference>
<dbReference type="EMBL" id="JACSPU010000003">
    <property type="protein sequence ID" value="MBD8015328.1"/>
    <property type="molecule type" value="Genomic_DNA"/>
</dbReference>